<dbReference type="SMART" id="SM00431">
    <property type="entry name" value="SCAN"/>
    <property type="match status" value="1"/>
</dbReference>
<protein>
    <submittedName>
        <fullName evidence="5">Inhibitor of nuclear factor kappa-B kinase subunit beta</fullName>
    </submittedName>
</protein>
<gene>
    <name evidence="5" type="ORF">JOB18_027162</name>
</gene>
<dbReference type="PROSITE" id="PS50158">
    <property type="entry name" value="ZF_CCHC"/>
    <property type="match status" value="1"/>
</dbReference>
<evidence type="ECO:0000259" key="3">
    <source>
        <dbReference type="PROSITE" id="PS50158"/>
    </source>
</evidence>
<feature type="region of interest" description="Disordered" evidence="2">
    <location>
        <begin position="100"/>
        <end position="123"/>
    </location>
</feature>
<dbReference type="CDD" id="cd00303">
    <property type="entry name" value="retropepsin_like"/>
    <property type="match status" value="1"/>
</dbReference>
<feature type="domain" description="SCAN box" evidence="4">
    <location>
        <begin position="234"/>
        <end position="308"/>
    </location>
</feature>
<keyword evidence="5" id="KW-0418">Kinase</keyword>
<feature type="domain" description="CCHC-type" evidence="3">
    <location>
        <begin position="367"/>
        <end position="381"/>
    </location>
</feature>
<dbReference type="PANTHER" id="PTHR46888">
    <property type="entry name" value="ZINC KNUCKLE DOMAINCONTAINING PROTEIN-RELATED"/>
    <property type="match status" value="1"/>
</dbReference>
<keyword evidence="1" id="KW-0479">Metal-binding</keyword>
<dbReference type="PANTHER" id="PTHR46888:SF1">
    <property type="entry name" value="RIBONUCLEASE H"/>
    <property type="match status" value="1"/>
</dbReference>
<evidence type="ECO:0000313" key="6">
    <source>
        <dbReference type="Proteomes" id="UP000693946"/>
    </source>
</evidence>
<dbReference type="GO" id="GO:0016301">
    <property type="term" value="F:kinase activity"/>
    <property type="evidence" value="ECO:0007669"/>
    <property type="project" value="UniProtKB-KW"/>
</dbReference>
<feature type="compositionally biased region" description="Low complexity" evidence="2">
    <location>
        <begin position="100"/>
        <end position="116"/>
    </location>
</feature>
<dbReference type="CDD" id="cd07936">
    <property type="entry name" value="SCAN"/>
    <property type="match status" value="1"/>
</dbReference>
<dbReference type="AlphaFoldDB" id="A0AAV6PZQ3"/>
<keyword evidence="5" id="KW-0808">Transferase</keyword>
<dbReference type="Proteomes" id="UP000693946">
    <property type="component" value="Linkage Group LG8"/>
</dbReference>
<accession>A0AAV6PZQ3</accession>
<keyword evidence="1" id="KW-0863">Zinc-finger</keyword>
<dbReference type="InterPro" id="IPR003309">
    <property type="entry name" value="SCAN_dom"/>
</dbReference>
<dbReference type="GO" id="GO:0008270">
    <property type="term" value="F:zinc ion binding"/>
    <property type="evidence" value="ECO:0007669"/>
    <property type="project" value="UniProtKB-KW"/>
</dbReference>
<sequence>MASRKKSIRLPRTRVGLRSQQRQQQQQEMAAADPAWDTVQSSEEEDSDRWRPAPVARSDTGGELLGLMKDFLTAQSRREEGLLAELRGLRASLPQAATTVATPDTVTASSPRLGLPTPTPRRRHVDLSADELTLQLPADSRVSEQPRPEWRPQVEPKIPPYQVGEDIENYLLRFERMARTWKWPAAEWACRLVPLLSGKALEAYSAMDEEKAHCYYDLKAALLVKFDISPETYRQQFRFLGVPSGENPTETYHRLRGLYRRWIRPEQHSKEEIGEVIILEQLLRVLPPEVRTWVREHEPTDGHSAAKLALQYLNARRGGPATRPTAQRPMFQPSQPRPTRREATNQEFQGTASSAPNQQGAGKELVCYYCQQAGHKASLCPLRRAKLTGACYAPRPEVAEGTVKLQRCKTVTVNGHEVTALLDSGSFMSLVRQDLVPLSAIDYSQKQDIVCVHGDKHPYPTAEVTVTIDEQPYLLTVGVVERLPTAALLGWDVPTLLDMLLGDQPVETDFGKTGEVEIKMSCPVVTRAQIKAGVQPLPDLDSSLWDGDSQESRKIDSDVLLLPDFDSSLCESSIKDLKKSRRQRRFEKHLRSAEPEMLGSSWTVPSNITELQKGDKTLKPLFANIVDETNYTSVRTEQCVVENEVLYCVNDGHKRLVVPASCRDQVPVKVLLARKVNDEEELDTGPETSRASSDPVLVHLRPDRAAQLLQVFSEFPSLFAANPGRTALRSANRPSTV</sequence>
<proteinExistence type="predicted"/>
<dbReference type="PROSITE" id="PS50804">
    <property type="entry name" value="SCAN_BOX"/>
    <property type="match status" value="1"/>
</dbReference>
<dbReference type="GO" id="GO:0003676">
    <property type="term" value="F:nucleic acid binding"/>
    <property type="evidence" value="ECO:0007669"/>
    <property type="project" value="InterPro"/>
</dbReference>
<name>A0AAV6PZQ3_SOLSE</name>
<dbReference type="EMBL" id="JAGKHQ010000020">
    <property type="protein sequence ID" value="KAG7479520.1"/>
    <property type="molecule type" value="Genomic_DNA"/>
</dbReference>
<feature type="region of interest" description="Disordered" evidence="2">
    <location>
        <begin position="318"/>
        <end position="358"/>
    </location>
</feature>
<feature type="region of interest" description="Disordered" evidence="2">
    <location>
        <begin position="1"/>
        <end position="58"/>
    </location>
</feature>
<dbReference type="Pfam" id="PF02023">
    <property type="entry name" value="SCAN"/>
    <property type="match status" value="1"/>
</dbReference>
<evidence type="ECO:0000313" key="5">
    <source>
        <dbReference type="EMBL" id="KAG7479520.1"/>
    </source>
</evidence>
<keyword evidence="1" id="KW-0862">Zinc</keyword>
<evidence type="ECO:0000256" key="2">
    <source>
        <dbReference type="SAM" id="MobiDB-lite"/>
    </source>
</evidence>
<reference evidence="5 6" key="1">
    <citation type="journal article" date="2021" name="Sci. Rep.">
        <title>Chromosome anchoring in Senegalese sole (Solea senegalensis) reveals sex-associated markers and genome rearrangements in flatfish.</title>
        <authorList>
            <person name="Guerrero-Cozar I."/>
            <person name="Gomez-Garrido J."/>
            <person name="Berbel C."/>
            <person name="Martinez-Blanch J.F."/>
            <person name="Alioto T."/>
            <person name="Claros M.G."/>
            <person name="Gagnaire P.A."/>
            <person name="Manchado M."/>
        </authorList>
    </citation>
    <scope>NUCLEOTIDE SEQUENCE [LARGE SCALE GENOMIC DNA]</scope>
    <source>
        <strain evidence="5">Sse05_10M</strain>
    </source>
</reference>
<evidence type="ECO:0000259" key="4">
    <source>
        <dbReference type="PROSITE" id="PS50804"/>
    </source>
</evidence>
<feature type="compositionally biased region" description="Polar residues" evidence="2">
    <location>
        <begin position="345"/>
        <end position="358"/>
    </location>
</feature>
<dbReference type="InterPro" id="IPR001878">
    <property type="entry name" value="Znf_CCHC"/>
</dbReference>
<keyword evidence="6" id="KW-1185">Reference proteome</keyword>
<feature type="compositionally biased region" description="Basic residues" evidence="2">
    <location>
        <begin position="1"/>
        <end position="12"/>
    </location>
</feature>
<comment type="caution">
    <text evidence="5">The sequence shown here is derived from an EMBL/GenBank/DDBJ whole genome shotgun (WGS) entry which is preliminary data.</text>
</comment>
<evidence type="ECO:0000256" key="1">
    <source>
        <dbReference type="PROSITE-ProRule" id="PRU00047"/>
    </source>
</evidence>
<organism evidence="5 6">
    <name type="scientific">Solea senegalensis</name>
    <name type="common">Senegalese sole</name>
    <dbReference type="NCBI Taxonomy" id="28829"/>
    <lineage>
        <taxon>Eukaryota</taxon>
        <taxon>Metazoa</taxon>
        <taxon>Chordata</taxon>
        <taxon>Craniata</taxon>
        <taxon>Vertebrata</taxon>
        <taxon>Euteleostomi</taxon>
        <taxon>Actinopterygii</taxon>
        <taxon>Neopterygii</taxon>
        <taxon>Teleostei</taxon>
        <taxon>Neoteleostei</taxon>
        <taxon>Acanthomorphata</taxon>
        <taxon>Carangaria</taxon>
        <taxon>Pleuronectiformes</taxon>
        <taxon>Pleuronectoidei</taxon>
        <taxon>Soleidae</taxon>
        <taxon>Solea</taxon>
    </lineage>
</organism>